<dbReference type="PANTHER" id="PTHR46206:SF5">
    <property type="entry name" value="P450, PUTATIVE (EUROFUNG)-RELATED"/>
    <property type="match status" value="1"/>
</dbReference>
<accession>A0A4Z1F0P6</accession>
<evidence type="ECO:0000256" key="13">
    <source>
        <dbReference type="PIRSR" id="PIRSR602403-1"/>
    </source>
</evidence>
<feature type="binding site" description="axial binding residue" evidence="13">
    <location>
        <position position="559"/>
    </location>
    <ligand>
        <name>heme</name>
        <dbReference type="ChEBI" id="CHEBI:30413"/>
    </ligand>
    <ligandPart>
        <name>Fe</name>
        <dbReference type="ChEBI" id="CHEBI:18248"/>
    </ligandPart>
</feature>
<evidence type="ECO:0000256" key="8">
    <source>
        <dbReference type="ARBA" id="ARBA00023002"/>
    </source>
</evidence>
<gene>
    <name evidence="14" type="ORF">BPAE_0481g00020</name>
</gene>
<keyword evidence="11" id="KW-0503">Monooxygenase</keyword>
<dbReference type="GO" id="GO:0020037">
    <property type="term" value="F:heme binding"/>
    <property type="evidence" value="ECO:0007669"/>
    <property type="project" value="InterPro"/>
</dbReference>
<evidence type="ECO:0000256" key="5">
    <source>
        <dbReference type="ARBA" id="ARBA00022692"/>
    </source>
</evidence>
<protein>
    <recommendedName>
        <fullName evidence="16">Cytochrome P450</fullName>
    </recommendedName>
</protein>
<dbReference type="Proteomes" id="UP000297910">
    <property type="component" value="Unassembled WGS sequence"/>
</dbReference>
<evidence type="ECO:0000256" key="7">
    <source>
        <dbReference type="ARBA" id="ARBA00022989"/>
    </source>
</evidence>
<comment type="cofactor">
    <cofactor evidence="1 13">
        <name>heme</name>
        <dbReference type="ChEBI" id="CHEBI:30413"/>
    </cofactor>
</comment>
<dbReference type="CDD" id="cd11041">
    <property type="entry name" value="CYP503A1-like"/>
    <property type="match status" value="1"/>
</dbReference>
<proteinExistence type="inferred from homology"/>
<sequence>MGQHLKQYYAVLPVFYSINATDMTGAILPDLVRKRTNRYLRCQYLVFEWHLIFVDFDKLPNADSSFKALKIDDSIFYQTVFTLEIPSHVSETLNSSPANMLLLLSTEQTLSVVLLGTFAVALSTSYATKQKYGSLRPLQYAMAWIKECINEWGYLYNAPRMIQEGYEEANGAPFVVRSPGLSHTFVSSQKFIKEIDMAPDSVLSLQAAAKQVLQPQYSMAEFNWFEQRGIDTTPLGRTLRSLLTNNIPNLLPVTRTGTGTILDDMFDAEQKPHLSEIMRQAVASTNAIALFGQEQAKNKEFMHAAIDFIEKTIIIAEVVRLLPPFLAPYLGRFVAGRFGSHKIIYNTLVPIAQQRLDEQAQAKLGHKVPEHKDCIQWVMEQTFKTSKPWSAERIIHEIMALWFGSVHAMKMSLEFAIHELCLHPEYAEPLRKEFEGPEYKIFETTGNGLPLMDSFLKESARLSPVDNLSTRRKALEPFTLSDGTIIAKDHWICTPLKPMMRDARNYARPLEFHGFRHVDAATLLAVSNTGSFQSPEPEKASPITDINDWQIWGTGRMACPGRFYAVAAMKQIFGLIITKYDCTLSDVNAPRFTTWRNCNVPSPEAPVVLHAREDIPVTD</sequence>
<dbReference type="Pfam" id="PF00067">
    <property type="entry name" value="p450"/>
    <property type="match status" value="1"/>
</dbReference>
<keyword evidence="5" id="KW-0812">Transmembrane</keyword>
<dbReference type="GO" id="GO:0004497">
    <property type="term" value="F:monooxygenase activity"/>
    <property type="evidence" value="ECO:0007669"/>
    <property type="project" value="UniProtKB-KW"/>
</dbReference>
<keyword evidence="10" id="KW-0843">Virulence</keyword>
<evidence type="ECO:0000256" key="3">
    <source>
        <dbReference type="ARBA" id="ARBA00010617"/>
    </source>
</evidence>
<dbReference type="EMBL" id="PQXI01000479">
    <property type="protein sequence ID" value="TGO16642.1"/>
    <property type="molecule type" value="Genomic_DNA"/>
</dbReference>
<dbReference type="SUPFAM" id="SSF48264">
    <property type="entry name" value="Cytochrome P450"/>
    <property type="match status" value="1"/>
</dbReference>
<keyword evidence="6 13" id="KW-0479">Metal-binding</keyword>
<evidence type="ECO:0000256" key="10">
    <source>
        <dbReference type="ARBA" id="ARBA00023026"/>
    </source>
</evidence>
<evidence type="ECO:0000256" key="12">
    <source>
        <dbReference type="ARBA" id="ARBA00023136"/>
    </source>
</evidence>
<keyword evidence="12" id="KW-0472">Membrane</keyword>
<organism evidence="14 15">
    <name type="scientific">Botrytis paeoniae</name>
    <dbReference type="NCBI Taxonomy" id="278948"/>
    <lineage>
        <taxon>Eukaryota</taxon>
        <taxon>Fungi</taxon>
        <taxon>Dikarya</taxon>
        <taxon>Ascomycota</taxon>
        <taxon>Pezizomycotina</taxon>
        <taxon>Leotiomycetes</taxon>
        <taxon>Helotiales</taxon>
        <taxon>Sclerotiniaceae</taxon>
        <taxon>Botrytis</taxon>
    </lineage>
</organism>
<keyword evidence="8" id="KW-0560">Oxidoreductase</keyword>
<dbReference type="AlphaFoldDB" id="A0A4Z1F0P6"/>
<evidence type="ECO:0000313" key="14">
    <source>
        <dbReference type="EMBL" id="TGO16642.1"/>
    </source>
</evidence>
<keyword evidence="9 13" id="KW-0408">Iron</keyword>
<dbReference type="Gene3D" id="1.10.630.10">
    <property type="entry name" value="Cytochrome P450"/>
    <property type="match status" value="1"/>
</dbReference>
<keyword evidence="7" id="KW-1133">Transmembrane helix</keyword>
<dbReference type="InterPro" id="IPR036396">
    <property type="entry name" value="Cyt_P450_sf"/>
</dbReference>
<evidence type="ECO:0000256" key="1">
    <source>
        <dbReference type="ARBA" id="ARBA00001971"/>
    </source>
</evidence>
<comment type="subcellular location">
    <subcellularLocation>
        <location evidence="2">Membrane</location>
    </subcellularLocation>
</comment>
<evidence type="ECO:0000256" key="4">
    <source>
        <dbReference type="ARBA" id="ARBA00022617"/>
    </source>
</evidence>
<dbReference type="PRINTS" id="PR00465">
    <property type="entry name" value="EP450IV"/>
</dbReference>
<evidence type="ECO:0000313" key="15">
    <source>
        <dbReference type="Proteomes" id="UP000297910"/>
    </source>
</evidence>
<reference evidence="14 15" key="1">
    <citation type="submission" date="2017-12" db="EMBL/GenBank/DDBJ databases">
        <title>Comparative genomics of Botrytis spp.</title>
        <authorList>
            <person name="Valero-Jimenez C.A."/>
            <person name="Tapia P."/>
            <person name="Veloso J."/>
            <person name="Silva-Moreno E."/>
            <person name="Staats M."/>
            <person name="Valdes J.H."/>
            <person name="Van Kan J.A.L."/>
        </authorList>
    </citation>
    <scope>NUCLEOTIDE SEQUENCE [LARGE SCALE GENOMIC DNA]</scope>
    <source>
        <strain evidence="14 15">Bp0003</strain>
    </source>
</reference>
<name>A0A4Z1F0P6_9HELO</name>
<evidence type="ECO:0000256" key="11">
    <source>
        <dbReference type="ARBA" id="ARBA00023033"/>
    </source>
</evidence>
<dbReference type="GO" id="GO:0016705">
    <property type="term" value="F:oxidoreductase activity, acting on paired donors, with incorporation or reduction of molecular oxygen"/>
    <property type="evidence" value="ECO:0007669"/>
    <property type="project" value="InterPro"/>
</dbReference>
<evidence type="ECO:0000256" key="6">
    <source>
        <dbReference type="ARBA" id="ARBA00022723"/>
    </source>
</evidence>
<keyword evidence="15" id="KW-1185">Reference proteome</keyword>
<evidence type="ECO:0008006" key="16">
    <source>
        <dbReference type="Google" id="ProtNLM"/>
    </source>
</evidence>
<dbReference type="PANTHER" id="PTHR46206">
    <property type="entry name" value="CYTOCHROME P450"/>
    <property type="match status" value="1"/>
</dbReference>
<dbReference type="GO" id="GO:0005506">
    <property type="term" value="F:iron ion binding"/>
    <property type="evidence" value="ECO:0007669"/>
    <property type="project" value="InterPro"/>
</dbReference>
<keyword evidence="4 13" id="KW-0349">Heme</keyword>
<evidence type="ECO:0000256" key="9">
    <source>
        <dbReference type="ARBA" id="ARBA00023004"/>
    </source>
</evidence>
<dbReference type="GO" id="GO:0016020">
    <property type="term" value="C:membrane"/>
    <property type="evidence" value="ECO:0007669"/>
    <property type="project" value="UniProtKB-SubCell"/>
</dbReference>
<evidence type="ECO:0000256" key="2">
    <source>
        <dbReference type="ARBA" id="ARBA00004370"/>
    </source>
</evidence>
<comment type="caution">
    <text evidence="14">The sequence shown here is derived from an EMBL/GenBank/DDBJ whole genome shotgun (WGS) entry which is preliminary data.</text>
</comment>
<comment type="similarity">
    <text evidence="3">Belongs to the cytochrome P450 family.</text>
</comment>
<dbReference type="InterPro" id="IPR001128">
    <property type="entry name" value="Cyt_P450"/>
</dbReference>
<dbReference type="InterPro" id="IPR002403">
    <property type="entry name" value="Cyt_P450_E_grp-IV"/>
</dbReference>